<dbReference type="EMBL" id="CP001931">
    <property type="protein sequence ID" value="ADC88780.1"/>
    <property type="molecule type" value="Genomic_DNA"/>
</dbReference>
<organism evidence="1 2">
    <name type="scientific">Thermocrinis albus (strain DSM 14484 / JCM 11386 / HI 11/12)</name>
    <dbReference type="NCBI Taxonomy" id="638303"/>
    <lineage>
        <taxon>Bacteria</taxon>
        <taxon>Pseudomonadati</taxon>
        <taxon>Aquificota</taxon>
        <taxon>Aquificia</taxon>
        <taxon>Aquificales</taxon>
        <taxon>Aquificaceae</taxon>
        <taxon>Thermocrinis</taxon>
    </lineage>
</organism>
<keyword evidence="2" id="KW-1185">Reference proteome</keyword>
<dbReference type="KEGG" id="tal:Thal_0144"/>
<accession>D3SNP3</accession>
<name>D3SNP3_THEAH</name>
<proteinExistence type="predicted"/>
<reference evidence="2" key="1">
    <citation type="journal article" date="2010" name="Stand. Genomic Sci.">
        <title>Complete genome sequence of Thermocrinis albus type strain (HI 11/12T).</title>
        <authorList>
            <person name="Wirth R."/>
            <person name="Sikorski J."/>
            <person name="Brambilla E."/>
            <person name="Misra M."/>
            <person name="Lapidus A."/>
            <person name="Copeland A."/>
            <person name="Nolan M."/>
            <person name="Lucas S."/>
            <person name="Chen F."/>
            <person name="Tice H."/>
            <person name="Cheng J.F."/>
            <person name="Han C."/>
            <person name="Detter J.C."/>
            <person name="Tapia R."/>
            <person name="Bruce D."/>
            <person name="Goodwin L."/>
            <person name="Pitluck S."/>
            <person name="Pati A."/>
            <person name="Anderson I."/>
            <person name="Ivanova N."/>
            <person name="Mavromatis K."/>
            <person name="Mikhailova N."/>
            <person name="Chen A."/>
            <person name="Palaniappan K."/>
            <person name="Bilek Y."/>
            <person name="Hader T."/>
            <person name="Land M."/>
            <person name="Hauser L."/>
            <person name="Chang Y.J."/>
            <person name="Jeffries C.D."/>
            <person name="Tindall B.J."/>
            <person name="Rohde M."/>
            <person name="Goker M."/>
            <person name="Bristow J."/>
            <person name="Eisen J.A."/>
            <person name="Markowitz V."/>
            <person name="Hugenholtz P."/>
            <person name="Kyrpides N.C."/>
            <person name="Klenk H.P."/>
        </authorList>
    </citation>
    <scope>NUCLEOTIDE SEQUENCE [LARGE SCALE GENOMIC DNA]</scope>
    <source>
        <strain evidence="2">DSM 14484 / JCM 11386 / HI 11/12</strain>
    </source>
</reference>
<evidence type="ECO:0000313" key="2">
    <source>
        <dbReference type="Proteomes" id="UP000002043"/>
    </source>
</evidence>
<protein>
    <submittedName>
        <fullName evidence="1">Uncharacterized protein</fullName>
    </submittedName>
</protein>
<dbReference type="HOGENOM" id="CLU_2482253_0_0_0"/>
<dbReference type="AlphaFoldDB" id="D3SNP3"/>
<dbReference type="InterPro" id="IPR035890">
    <property type="entry name" value="Anti-sigma-28_factor_FlgM_sf"/>
</dbReference>
<dbReference type="STRING" id="638303.Thal_0144"/>
<sequence>MLDKVELARLTQYYLRLEKEREARERKIEDRDGTVRLDISHESVTNPVEEDEISKKAEEIKQKLDSGTYQVSSHKVLEGLEKFFNLY</sequence>
<dbReference type="Proteomes" id="UP000002043">
    <property type="component" value="Chromosome"/>
</dbReference>
<dbReference type="Gene3D" id="6.10.140.30">
    <property type="entry name" value="Anti-sigma-28 factor FlgM"/>
    <property type="match status" value="1"/>
</dbReference>
<dbReference type="eggNOG" id="COG2747">
    <property type="taxonomic scope" value="Bacteria"/>
</dbReference>
<gene>
    <name evidence="1" type="ordered locus">Thal_0144</name>
</gene>
<evidence type="ECO:0000313" key="1">
    <source>
        <dbReference type="EMBL" id="ADC88780.1"/>
    </source>
</evidence>
<dbReference type="SUPFAM" id="SSF101498">
    <property type="entry name" value="Anti-sigma factor FlgM"/>
    <property type="match status" value="1"/>
</dbReference>
<dbReference type="RefSeq" id="WP_012991187.1">
    <property type="nucleotide sequence ID" value="NC_013894.1"/>
</dbReference>